<feature type="transmembrane region" description="Helical" evidence="1">
    <location>
        <begin position="91"/>
        <end position="113"/>
    </location>
</feature>
<reference evidence="3" key="1">
    <citation type="submission" date="2015-01" db="EMBL/GenBank/DDBJ databases">
        <authorList>
            <person name="Manzoor Shahid"/>
            <person name="Zubair Saima"/>
        </authorList>
    </citation>
    <scope>NUCLEOTIDE SEQUENCE [LARGE SCALE GENOMIC DNA]</scope>
    <source>
        <strain evidence="3">V1</strain>
    </source>
</reference>
<dbReference type="AlphaFoldDB" id="A0A0B7GVR6"/>
<gene>
    <name evidence="2" type="ORF">TPHV1_20184</name>
</gene>
<evidence type="ECO:0000313" key="3">
    <source>
        <dbReference type="Proteomes" id="UP000042527"/>
    </source>
</evidence>
<dbReference type="OrthoDB" id="3243277at2"/>
<keyword evidence="1" id="KW-0472">Membrane</keyword>
<feature type="transmembrane region" description="Helical" evidence="1">
    <location>
        <begin position="163"/>
        <end position="185"/>
    </location>
</feature>
<feature type="transmembrane region" description="Helical" evidence="1">
    <location>
        <begin position="61"/>
        <end position="79"/>
    </location>
</feature>
<keyword evidence="3" id="KW-1185">Reference proteome</keyword>
<protein>
    <submittedName>
        <fullName evidence="2">Uncharacterized protein</fullName>
    </submittedName>
</protein>
<feature type="transmembrane region" description="Helical" evidence="1">
    <location>
        <begin position="31"/>
        <end position="49"/>
    </location>
</feature>
<evidence type="ECO:0000256" key="1">
    <source>
        <dbReference type="SAM" id="Phobius"/>
    </source>
</evidence>
<keyword evidence="1" id="KW-1133">Transmembrane helix</keyword>
<name>A0A0B7GVR6_TREPH</name>
<accession>A0A0B7GVR6</accession>
<keyword evidence="1" id="KW-0812">Transmembrane</keyword>
<dbReference type="EMBL" id="CDNC01000012">
    <property type="protein sequence ID" value="CEM61647.1"/>
    <property type="molecule type" value="Genomic_DNA"/>
</dbReference>
<organism evidence="2 3">
    <name type="scientific">Treponema phagedenis</name>
    <dbReference type="NCBI Taxonomy" id="162"/>
    <lineage>
        <taxon>Bacteria</taxon>
        <taxon>Pseudomonadati</taxon>
        <taxon>Spirochaetota</taxon>
        <taxon>Spirochaetia</taxon>
        <taxon>Spirochaetales</taxon>
        <taxon>Treponemataceae</taxon>
        <taxon>Treponema</taxon>
    </lineage>
</organism>
<proteinExistence type="predicted"/>
<dbReference type="RefSeq" id="WP_148879762.1">
    <property type="nucleotide sequence ID" value="NZ_CDNC01000012.1"/>
</dbReference>
<sequence length="186" mass="20064">MVLLRLAFVAWLSDICTKALNTYVFHNPKALSPFVTCLIFGVIAAEIGLVDRTPLNKGNSFGWLILVLMAFVLEGLSLATPDMLLQAVLPLAGIIIIGVIGLIIVTIIVGNFLGESKFMSLPIALNALYGFPPNYVLTKETIQSLTEDEEEIQYLTDIMMPKMLIGGFTSVTIASVIIGGVFAGML</sequence>
<dbReference type="Proteomes" id="UP000042527">
    <property type="component" value="Unassembled WGS sequence"/>
</dbReference>
<evidence type="ECO:0000313" key="2">
    <source>
        <dbReference type="EMBL" id="CEM61647.1"/>
    </source>
</evidence>